<dbReference type="AlphaFoldDB" id="A0A8J3EXA2"/>
<evidence type="ECO:0000313" key="2">
    <source>
        <dbReference type="Proteomes" id="UP000626244"/>
    </source>
</evidence>
<protein>
    <submittedName>
        <fullName evidence="1">Uncharacterized protein</fullName>
    </submittedName>
</protein>
<keyword evidence="2" id="KW-1185">Reference proteome</keyword>
<name>A0A8J3EXA2_9BACI</name>
<evidence type="ECO:0000313" key="1">
    <source>
        <dbReference type="EMBL" id="GGI11799.1"/>
    </source>
</evidence>
<dbReference type="EMBL" id="BMHB01000001">
    <property type="protein sequence ID" value="GGI11799.1"/>
    <property type="molecule type" value="Genomic_DNA"/>
</dbReference>
<accession>A0A8J3EXA2</accession>
<dbReference type="Proteomes" id="UP000626244">
    <property type="component" value="Unassembled WGS sequence"/>
</dbReference>
<gene>
    <name evidence="1" type="ORF">GCM10007380_09650</name>
</gene>
<comment type="caution">
    <text evidence="1">The sequence shown here is derived from an EMBL/GenBank/DDBJ whole genome shotgun (WGS) entry which is preliminary data.</text>
</comment>
<reference evidence="2" key="1">
    <citation type="journal article" date="2019" name="Int. J. Syst. Evol. Microbiol.">
        <title>The Global Catalogue of Microorganisms (GCM) 10K type strain sequencing project: providing services to taxonomists for standard genome sequencing and annotation.</title>
        <authorList>
            <consortium name="The Broad Institute Genomics Platform"/>
            <consortium name="The Broad Institute Genome Sequencing Center for Infectious Disease"/>
            <person name="Wu L."/>
            <person name="Ma J."/>
        </authorList>
    </citation>
    <scope>NUCLEOTIDE SEQUENCE [LARGE SCALE GENOMIC DNA]</scope>
    <source>
        <strain evidence="2">CGMCC 1.14993</strain>
    </source>
</reference>
<sequence>MIFLTFILFYTFALWLVDANVEFAIMSTSGVNYSIISTYFYD</sequence>
<organism evidence="1 2">
    <name type="scientific">Gottfriedia solisilvae</name>
    <dbReference type="NCBI Taxonomy" id="1516104"/>
    <lineage>
        <taxon>Bacteria</taxon>
        <taxon>Bacillati</taxon>
        <taxon>Bacillota</taxon>
        <taxon>Bacilli</taxon>
        <taxon>Bacillales</taxon>
        <taxon>Bacillaceae</taxon>
        <taxon>Gottfriedia</taxon>
    </lineage>
</organism>
<proteinExistence type="predicted"/>